<accession>A0ABS6NLK6</accession>
<comment type="caution">
    <text evidence="2">The sequence shown here is derived from an EMBL/GenBank/DDBJ whole genome shotgun (WGS) entry which is preliminary data.</text>
</comment>
<name>A0ABS6NLK6_9BURK</name>
<sequence length="62" mass="7107">MDKGKWIAVVTCLLLTAAAYIGSTGLFYTEYRPIRNYDLVAFAASWTGLIYMLIRDKNKKDR</sequence>
<protein>
    <submittedName>
        <fullName evidence="2">Uncharacterized protein</fullName>
    </submittedName>
</protein>
<reference evidence="2 3" key="1">
    <citation type="submission" date="2021-06" db="EMBL/GenBank/DDBJ databases">
        <authorList>
            <person name="Lu T."/>
            <person name="Wang Q."/>
            <person name="Han X."/>
        </authorList>
    </citation>
    <scope>NUCLEOTIDE SEQUENCE [LARGE SCALE GENOMIC DNA]</scope>
    <source>
        <strain evidence="2 3">LAM0050</strain>
    </source>
</reference>
<dbReference type="RefSeq" id="WP_217734685.1">
    <property type="nucleotide sequence ID" value="NZ_JAHSPR010000003.1"/>
</dbReference>
<gene>
    <name evidence="2" type="ORF">KU392_04495</name>
</gene>
<feature type="transmembrane region" description="Helical" evidence="1">
    <location>
        <begin position="7"/>
        <end position="28"/>
    </location>
</feature>
<organism evidence="2 3">
    <name type="scientific">Advenella alkanexedens</name>
    <dbReference type="NCBI Taxonomy" id="1481665"/>
    <lineage>
        <taxon>Bacteria</taxon>
        <taxon>Pseudomonadati</taxon>
        <taxon>Pseudomonadota</taxon>
        <taxon>Betaproteobacteria</taxon>
        <taxon>Burkholderiales</taxon>
        <taxon>Alcaligenaceae</taxon>
    </lineage>
</organism>
<proteinExistence type="predicted"/>
<evidence type="ECO:0000256" key="1">
    <source>
        <dbReference type="SAM" id="Phobius"/>
    </source>
</evidence>
<feature type="transmembrane region" description="Helical" evidence="1">
    <location>
        <begin position="34"/>
        <end position="54"/>
    </location>
</feature>
<dbReference type="EMBL" id="JAHSPR010000003">
    <property type="protein sequence ID" value="MBV4396517.1"/>
    <property type="molecule type" value="Genomic_DNA"/>
</dbReference>
<dbReference type="Proteomes" id="UP000722165">
    <property type="component" value="Unassembled WGS sequence"/>
</dbReference>
<keyword evidence="1" id="KW-0812">Transmembrane</keyword>
<keyword evidence="1" id="KW-1133">Transmembrane helix</keyword>
<evidence type="ECO:0000313" key="3">
    <source>
        <dbReference type="Proteomes" id="UP000722165"/>
    </source>
</evidence>
<keyword evidence="1" id="KW-0472">Membrane</keyword>
<keyword evidence="3" id="KW-1185">Reference proteome</keyword>
<evidence type="ECO:0000313" key="2">
    <source>
        <dbReference type="EMBL" id="MBV4396517.1"/>
    </source>
</evidence>